<evidence type="ECO:0000256" key="4">
    <source>
        <dbReference type="ARBA" id="ARBA00023136"/>
    </source>
</evidence>
<sequence>MSLARYQRLRRLVLAFLLLLVLLALLFVRSSWQDEDIHEMIEQIGLGIIVVGIVGRIWCTLYIGGRKSAEIVEAGPYSVTRNPLYVFSTLAAAGLGAQSGSLTIALLTAIGCYIAFNVVIRREEKFLSEKFGAPYRSYLERVPRFWPKPSLFRDSPELNVNMRRVYATLYDGLVFFAAMPVLEFVEILQDKSILPVLLRLP</sequence>
<feature type="transmembrane region" description="Helical" evidence="5">
    <location>
        <begin position="165"/>
        <end position="185"/>
    </location>
</feature>
<keyword evidence="6" id="KW-0808">Transferase</keyword>
<keyword evidence="2 5" id="KW-0812">Transmembrane</keyword>
<dbReference type="GO" id="GO:0008168">
    <property type="term" value="F:methyltransferase activity"/>
    <property type="evidence" value="ECO:0007669"/>
    <property type="project" value="UniProtKB-KW"/>
</dbReference>
<name>A0A1T4S752_9HYPH</name>
<dbReference type="InterPro" id="IPR007318">
    <property type="entry name" value="Phopholipid_MeTrfase"/>
</dbReference>
<evidence type="ECO:0000313" key="7">
    <source>
        <dbReference type="Proteomes" id="UP000190135"/>
    </source>
</evidence>
<dbReference type="STRING" id="1365950.SAMN05428963_10946"/>
<evidence type="ECO:0000313" key="6">
    <source>
        <dbReference type="EMBL" id="SKA23896.1"/>
    </source>
</evidence>
<dbReference type="AlphaFoldDB" id="A0A1T4S752"/>
<dbReference type="GO" id="GO:0012505">
    <property type="term" value="C:endomembrane system"/>
    <property type="evidence" value="ECO:0007669"/>
    <property type="project" value="UniProtKB-SubCell"/>
</dbReference>
<dbReference type="Gene3D" id="1.20.120.1630">
    <property type="match status" value="1"/>
</dbReference>
<dbReference type="Proteomes" id="UP000190135">
    <property type="component" value="Unassembled WGS sequence"/>
</dbReference>
<dbReference type="GO" id="GO:0032259">
    <property type="term" value="P:methylation"/>
    <property type="evidence" value="ECO:0007669"/>
    <property type="project" value="UniProtKB-KW"/>
</dbReference>
<keyword evidence="6" id="KW-0489">Methyltransferase</keyword>
<dbReference type="Pfam" id="PF04191">
    <property type="entry name" value="PEMT"/>
    <property type="match status" value="1"/>
</dbReference>
<proteinExistence type="predicted"/>
<evidence type="ECO:0000256" key="3">
    <source>
        <dbReference type="ARBA" id="ARBA00022989"/>
    </source>
</evidence>
<feature type="transmembrane region" description="Helical" evidence="5">
    <location>
        <begin position="43"/>
        <end position="63"/>
    </location>
</feature>
<keyword evidence="7" id="KW-1185">Reference proteome</keyword>
<dbReference type="PANTHER" id="PTHR12714">
    <property type="entry name" value="PROTEIN-S ISOPRENYLCYSTEINE O-METHYLTRANSFERASE"/>
    <property type="match status" value="1"/>
</dbReference>
<comment type="subcellular location">
    <subcellularLocation>
        <location evidence="1">Endomembrane system</location>
        <topology evidence="1">Multi-pass membrane protein</topology>
    </subcellularLocation>
</comment>
<reference evidence="6 7" key="1">
    <citation type="submission" date="2017-02" db="EMBL/GenBank/DDBJ databases">
        <authorList>
            <person name="Peterson S.W."/>
        </authorList>
    </citation>
    <scope>NUCLEOTIDE SEQUENCE [LARGE SCALE GENOMIC DNA]</scope>
    <source>
        <strain evidence="6 7">USBA 369</strain>
    </source>
</reference>
<protein>
    <submittedName>
        <fullName evidence="6">Protein-S-isoprenylcysteine O-methyltransferase Ste14</fullName>
    </submittedName>
</protein>
<evidence type="ECO:0000256" key="2">
    <source>
        <dbReference type="ARBA" id="ARBA00022692"/>
    </source>
</evidence>
<dbReference type="EMBL" id="FUXL01000009">
    <property type="protein sequence ID" value="SKA23896.1"/>
    <property type="molecule type" value="Genomic_DNA"/>
</dbReference>
<organism evidence="6 7">
    <name type="scientific">Consotaella salsifontis</name>
    <dbReference type="NCBI Taxonomy" id="1365950"/>
    <lineage>
        <taxon>Bacteria</taxon>
        <taxon>Pseudomonadati</taxon>
        <taxon>Pseudomonadota</taxon>
        <taxon>Alphaproteobacteria</taxon>
        <taxon>Hyphomicrobiales</taxon>
        <taxon>Aurantimonadaceae</taxon>
        <taxon>Consotaella</taxon>
    </lineage>
</organism>
<feature type="transmembrane region" description="Helical" evidence="5">
    <location>
        <begin position="84"/>
        <end position="116"/>
    </location>
</feature>
<dbReference type="RefSeq" id="WP_078708989.1">
    <property type="nucleotide sequence ID" value="NZ_FUXL01000009.1"/>
</dbReference>
<dbReference type="OrthoDB" id="7210610at2"/>
<keyword evidence="3 5" id="KW-1133">Transmembrane helix</keyword>
<evidence type="ECO:0000256" key="1">
    <source>
        <dbReference type="ARBA" id="ARBA00004127"/>
    </source>
</evidence>
<evidence type="ECO:0000256" key="5">
    <source>
        <dbReference type="SAM" id="Phobius"/>
    </source>
</evidence>
<keyword evidence="4 5" id="KW-0472">Membrane</keyword>
<accession>A0A1T4S752</accession>
<gene>
    <name evidence="6" type="ORF">SAMN05428963_10946</name>
</gene>
<dbReference type="PANTHER" id="PTHR12714:SF9">
    <property type="entry name" value="PROTEIN-S-ISOPRENYLCYSTEINE O-METHYLTRANSFERASE"/>
    <property type="match status" value="1"/>
</dbReference>